<dbReference type="STRING" id="927083.DB32_005755"/>
<reference evidence="1 2" key="1">
    <citation type="submission" date="2015-03" db="EMBL/GenBank/DDBJ databases">
        <title>Genome assembly of Sandaracinus amylolyticus DSM 53668.</title>
        <authorList>
            <person name="Sharma G."/>
            <person name="Subramanian S."/>
        </authorList>
    </citation>
    <scope>NUCLEOTIDE SEQUENCE [LARGE SCALE GENOMIC DNA]</scope>
    <source>
        <strain evidence="1 2">DSM 53668</strain>
    </source>
</reference>
<name>A0A0F6W6C3_9BACT</name>
<accession>A0A0F6W6C3</accession>
<gene>
    <name evidence="1" type="ORF">DB32_005755</name>
</gene>
<evidence type="ECO:0000313" key="1">
    <source>
        <dbReference type="EMBL" id="AKF08606.1"/>
    </source>
</evidence>
<organism evidence="1 2">
    <name type="scientific">Sandaracinus amylolyticus</name>
    <dbReference type="NCBI Taxonomy" id="927083"/>
    <lineage>
        <taxon>Bacteria</taxon>
        <taxon>Pseudomonadati</taxon>
        <taxon>Myxococcota</taxon>
        <taxon>Polyangia</taxon>
        <taxon>Polyangiales</taxon>
        <taxon>Sandaracinaceae</taxon>
        <taxon>Sandaracinus</taxon>
    </lineage>
</organism>
<protein>
    <submittedName>
        <fullName evidence="1">Uncharacterized protein</fullName>
    </submittedName>
</protein>
<dbReference type="KEGG" id="samy:DB32_005755"/>
<dbReference type="Proteomes" id="UP000034883">
    <property type="component" value="Chromosome"/>
</dbReference>
<dbReference type="EMBL" id="CP011125">
    <property type="protein sequence ID" value="AKF08606.1"/>
    <property type="molecule type" value="Genomic_DNA"/>
</dbReference>
<keyword evidence="2" id="KW-1185">Reference proteome</keyword>
<sequence length="43" mass="4597">MIGDEAVCVMARVPSGRRGTIVWRATMVRGPIRRVASAARVSG</sequence>
<evidence type="ECO:0000313" key="2">
    <source>
        <dbReference type="Proteomes" id="UP000034883"/>
    </source>
</evidence>
<dbReference type="AlphaFoldDB" id="A0A0F6W6C3"/>
<proteinExistence type="predicted"/>